<evidence type="ECO:0000313" key="1">
    <source>
        <dbReference type="EMBL" id="KAB5588777.1"/>
    </source>
</evidence>
<accession>A0A5N5QBM3</accession>
<evidence type="ECO:0000313" key="2">
    <source>
        <dbReference type="Proteomes" id="UP000383932"/>
    </source>
</evidence>
<dbReference type="Proteomes" id="UP000383932">
    <property type="component" value="Unassembled WGS sequence"/>
</dbReference>
<protein>
    <submittedName>
        <fullName evidence="1">Uncharacterized protein</fullName>
    </submittedName>
</protein>
<name>A0A5N5QBM3_9AGAM</name>
<gene>
    <name evidence="1" type="ORF">CTheo_7779</name>
</gene>
<comment type="caution">
    <text evidence="1">The sequence shown here is derived from an EMBL/GenBank/DDBJ whole genome shotgun (WGS) entry which is preliminary data.</text>
</comment>
<dbReference type="EMBL" id="SSOP01000372">
    <property type="protein sequence ID" value="KAB5588777.1"/>
    <property type="molecule type" value="Genomic_DNA"/>
</dbReference>
<organism evidence="1 2">
    <name type="scientific">Ceratobasidium theobromae</name>
    <dbReference type="NCBI Taxonomy" id="1582974"/>
    <lineage>
        <taxon>Eukaryota</taxon>
        <taxon>Fungi</taxon>
        <taxon>Dikarya</taxon>
        <taxon>Basidiomycota</taxon>
        <taxon>Agaricomycotina</taxon>
        <taxon>Agaricomycetes</taxon>
        <taxon>Cantharellales</taxon>
        <taxon>Ceratobasidiaceae</taxon>
        <taxon>Ceratobasidium</taxon>
    </lineage>
</organism>
<sequence length="165" mass="18371">MITLTNTVPAENFKAWIIQRITLRISPDITNRILWEMSVWEKNGNDSRTIDIIADYDDVCGETSLSSLVKVTVSQKSPSHERGFAMGAISIIPQGDHGHLMFVLGINSVGEHPVPLGLLHHTSSIEFYMRILERLTCLSVLNLADIQKASLEAFIIEEASVNARK</sequence>
<reference evidence="1 2" key="1">
    <citation type="journal article" date="2019" name="Fungal Biol. Biotechnol.">
        <title>Draft genome sequence of fastidious pathogen Ceratobasidium theobromae, which causes vascular-streak dieback in Theobroma cacao.</title>
        <authorList>
            <person name="Ali S.S."/>
            <person name="Asman A."/>
            <person name="Shao J."/>
            <person name="Firmansyah A.P."/>
            <person name="Susilo A.W."/>
            <person name="Rosmana A."/>
            <person name="McMahon P."/>
            <person name="Junaid M."/>
            <person name="Guest D."/>
            <person name="Kheng T.Y."/>
            <person name="Meinhardt L.W."/>
            <person name="Bailey B.A."/>
        </authorList>
    </citation>
    <scope>NUCLEOTIDE SEQUENCE [LARGE SCALE GENOMIC DNA]</scope>
    <source>
        <strain evidence="1 2">CT2</strain>
    </source>
</reference>
<keyword evidence="2" id="KW-1185">Reference proteome</keyword>
<dbReference type="AlphaFoldDB" id="A0A5N5QBM3"/>
<proteinExistence type="predicted"/>